<dbReference type="InParanoid" id="A0A165DI53"/>
<evidence type="ECO:0000256" key="12">
    <source>
        <dbReference type="ARBA" id="ARBA00023212"/>
    </source>
</evidence>
<evidence type="ECO:0000256" key="16">
    <source>
        <dbReference type="ARBA" id="ARBA00030569"/>
    </source>
</evidence>
<evidence type="ECO:0000313" key="18">
    <source>
        <dbReference type="Proteomes" id="UP000076842"/>
    </source>
</evidence>
<dbReference type="EMBL" id="KV424053">
    <property type="protein sequence ID" value="KZT52851.1"/>
    <property type="molecule type" value="Genomic_DNA"/>
</dbReference>
<keyword evidence="15" id="KW-0137">Centromere</keyword>
<keyword evidence="6" id="KW-0158">Chromosome</keyword>
<dbReference type="InterPro" id="IPR013959">
    <property type="entry name" value="DASH_Dad4"/>
</dbReference>
<evidence type="ECO:0000256" key="1">
    <source>
        <dbReference type="ARBA" id="ARBA00004123"/>
    </source>
</evidence>
<keyword evidence="18" id="KW-1185">Reference proteome</keyword>
<keyword evidence="7" id="KW-0963">Cytoplasm</keyword>
<comment type="subcellular location">
    <subcellularLocation>
        <location evidence="3">Chromosome</location>
        <location evidence="3">Centromere</location>
        <location evidence="3">Kinetochore</location>
    </subcellularLocation>
    <subcellularLocation>
        <location evidence="2">Cytoplasm</location>
        <location evidence="2">Cytoskeleton</location>
        <location evidence="2">Spindle</location>
    </subcellularLocation>
    <subcellularLocation>
        <location evidence="1">Nucleus</location>
    </subcellularLocation>
</comment>
<evidence type="ECO:0000256" key="15">
    <source>
        <dbReference type="ARBA" id="ARBA00023328"/>
    </source>
</evidence>
<keyword evidence="9" id="KW-0493">Microtubule</keyword>
<evidence type="ECO:0000256" key="7">
    <source>
        <dbReference type="ARBA" id="ARBA00022490"/>
    </source>
</evidence>
<evidence type="ECO:0000256" key="14">
    <source>
        <dbReference type="ARBA" id="ARBA00023306"/>
    </source>
</evidence>
<keyword evidence="8" id="KW-0132">Cell division</keyword>
<dbReference type="GO" id="GO:0051301">
    <property type="term" value="P:cell division"/>
    <property type="evidence" value="ECO:0007669"/>
    <property type="project" value="UniProtKB-KW"/>
</dbReference>
<keyword evidence="11" id="KW-0995">Kinetochore</keyword>
<sequence>MDNPHEERQAVLLERIIKNVEKCNEAILEMNHCANEIAVGHMDTAIAANLFTNYSKNVRYNLEAIGIMPESK</sequence>
<evidence type="ECO:0000256" key="11">
    <source>
        <dbReference type="ARBA" id="ARBA00022838"/>
    </source>
</evidence>
<dbReference type="AlphaFoldDB" id="A0A165DI53"/>
<evidence type="ECO:0000313" key="17">
    <source>
        <dbReference type="EMBL" id="KZT52851.1"/>
    </source>
</evidence>
<evidence type="ECO:0000256" key="4">
    <source>
        <dbReference type="ARBA" id="ARBA00009754"/>
    </source>
</evidence>
<evidence type="ECO:0000256" key="6">
    <source>
        <dbReference type="ARBA" id="ARBA00022454"/>
    </source>
</evidence>
<dbReference type="GO" id="GO:0072686">
    <property type="term" value="C:mitotic spindle"/>
    <property type="evidence" value="ECO:0007669"/>
    <property type="project" value="InterPro"/>
</dbReference>
<name>A0A165DI53_9BASI</name>
<keyword evidence="12" id="KW-0206">Cytoskeleton</keyword>
<organism evidence="17 18">
    <name type="scientific">Calocera cornea HHB12733</name>
    <dbReference type="NCBI Taxonomy" id="1353952"/>
    <lineage>
        <taxon>Eukaryota</taxon>
        <taxon>Fungi</taxon>
        <taxon>Dikarya</taxon>
        <taxon>Basidiomycota</taxon>
        <taxon>Agaricomycotina</taxon>
        <taxon>Dacrymycetes</taxon>
        <taxon>Dacrymycetales</taxon>
        <taxon>Dacrymycetaceae</taxon>
        <taxon>Calocera</taxon>
    </lineage>
</organism>
<evidence type="ECO:0000256" key="2">
    <source>
        <dbReference type="ARBA" id="ARBA00004186"/>
    </source>
</evidence>
<dbReference type="FunCoup" id="A0A165DI53">
    <property type="interactions" value="4"/>
</dbReference>
<comment type="similarity">
    <text evidence="4">Belongs to the DASH complex DAD4 family.</text>
</comment>
<evidence type="ECO:0000256" key="5">
    <source>
        <dbReference type="ARBA" id="ARBA00020259"/>
    </source>
</evidence>
<accession>A0A165DI53</accession>
<dbReference type="OrthoDB" id="5516652at2759"/>
<dbReference type="GO" id="GO:0008608">
    <property type="term" value="P:attachment of spindle microtubules to kinetochore"/>
    <property type="evidence" value="ECO:0007669"/>
    <property type="project" value="InterPro"/>
</dbReference>
<evidence type="ECO:0000256" key="8">
    <source>
        <dbReference type="ARBA" id="ARBA00022618"/>
    </source>
</evidence>
<gene>
    <name evidence="17" type="ORF">CALCODRAFT_440985</name>
</gene>
<evidence type="ECO:0000256" key="3">
    <source>
        <dbReference type="ARBA" id="ARBA00004629"/>
    </source>
</evidence>
<dbReference type="STRING" id="1353952.A0A165DI53"/>
<dbReference type="Proteomes" id="UP000076842">
    <property type="component" value="Unassembled WGS sequence"/>
</dbReference>
<keyword evidence="10" id="KW-0498">Mitosis</keyword>
<dbReference type="Pfam" id="PF08650">
    <property type="entry name" value="DASH_Dad4"/>
    <property type="match status" value="1"/>
</dbReference>
<keyword evidence="14" id="KW-0131">Cell cycle</keyword>
<keyword evidence="13" id="KW-0539">Nucleus</keyword>
<dbReference type="PANTHER" id="PTHR28222:SF1">
    <property type="entry name" value="DASH COMPLEX SUBUNIT DAD4"/>
    <property type="match status" value="1"/>
</dbReference>
<dbReference type="PANTHER" id="PTHR28222">
    <property type="entry name" value="DASH COMPLEX SUBUNIT DAD4"/>
    <property type="match status" value="1"/>
</dbReference>
<evidence type="ECO:0000256" key="9">
    <source>
        <dbReference type="ARBA" id="ARBA00022701"/>
    </source>
</evidence>
<protein>
    <recommendedName>
        <fullName evidence="5">DASH complex subunit DAD4</fullName>
    </recommendedName>
    <alternativeName>
        <fullName evidence="16">Outer kinetochore protein DAD4</fullName>
    </alternativeName>
</protein>
<evidence type="ECO:0000256" key="10">
    <source>
        <dbReference type="ARBA" id="ARBA00022776"/>
    </source>
</evidence>
<evidence type="ECO:0000256" key="13">
    <source>
        <dbReference type="ARBA" id="ARBA00023242"/>
    </source>
</evidence>
<dbReference type="GO" id="GO:0005874">
    <property type="term" value="C:microtubule"/>
    <property type="evidence" value="ECO:0007669"/>
    <property type="project" value="UniProtKB-KW"/>
</dbReference>
<proteinExistence type="inferred from homology"/>
<reference evidence="17 18" key="1">
    <citation type="journal article" date="2016" name="Mol. Biol. Evol.">
        <title>Comparative Genomics of Early-Diverging Mushroom-Forming Fungi Provides Insights into the Origins of Lignocellulose Decay Capabilities.</title>
        <authorList>
            <person name="Nagy L.G."/>
            <person name="Riley R."/>
            <person name="Tritt A."/>
            <person name="Adam C."/>
            <person name="Daum C."/>
            <person name="Floudas D."/>
            <person name="Sun H."/>
            <person name="Yadav J.S."/>
            <person name="Pangilinan J."/>
            <person name="Larsson K.H."/>
            <person name="Matsuura K."/>
            <person name="Barry K."/>
            <person name="Labutti K."/>
            <person name="Kuo R."/>
            <person name="Ohm R.A."/>
            <person name="Bhattacharya S.S."/>
            <person name="Shirouzu T."/>
            <person name="Yoshinaga Y."/>
            <person name="Martin F.M."/>
            <person name="Grigoriev I.V."/>
            <person name="Hibbett D.S."/>
        </authorList>
    </citation>
    <scope>NUCLEOTIDE SEQUENCE [LARGE SCALE GENOMIC DNA]</scope>
    <source>
        <strain evidence="17 18">HHB12733</strain>
    </source>
</reference>
<dbReference type="GO" id="GO:0042729">
    <property type="term" value="C:DASH complex"/>
    <property type="evidence" value="ECO:0007669"/>
    <property type="project" value="InterPro"/>
</dbReference>